<sequence length="87" mass="10076">MSSQQSTVKDMISSLKRQRDELKLQIHLGSADAKEEWERLDEKFQSLVSRFDPLKQAVDETTEDVWESLKLVAGEVTDGFHRIRKSL</sequence>
<dbReference type="RefSeq" id="WP_077026168.1">
    <property type="nucleotide sequence ID" value="NZ_CP017641.1"/>
</dbReference>
<accession>A0A1P8WLJ8</accession>
<dbReference type="STRING" id="1891926.Fuma_04589"/>
<dbReference type="KEGG" id="fmr:Fuma_04589"/>
<evidence type="ECO:0000313" key="2">
    <source>
        <dbReference type="Proteomes" id="UP000187735"/>
    </source>
</evidence>
<dbReference type="OrthoDB" id="7473960at2"/>
<dbReference type="EMBL" id="CP017641">
    <property type="protein sequence ID" value="APZ94938.1"/>
    <property type="molecule type" value="Genomic_DNA"/>
</dbReference>
<reference evidence="1 2" key="1">
    <citation type="journal article" date="2016" name="Front. Microbiol.">
        <title>Fuerstia marisgermanicae gen. nov., sp. nov., an Unusual Member of the Phylum Planctomycetes from the German Wadden Sea.</title>
        <authorList>
            <person name="Kohn T."/>
            <person name="Heuer A."/>
            <person name="Jogler M."/>
            <person name="Vollmers J."/>
            <person name="Boedeker C."/>
            <person name="Bunk B."/>
            <person name="Rast P."/>
            <person name="Borchert D."/>
            <person name="Glockner I."/>
            <person name="Freese H.M."/>
            <person name="Klenk H.P."/>
            <person name="Overmann J."/>
            <person name="Kaster A.K."/>
            <person name="Rohde M."/>
            <person name="Wiegand S."/>
            <person name="Jogler C."/>
        </authorList>
    </citation>
    <scope>NUCLEOTIDE SEQUENCE [LARGE SCALE GENOMIC DNA]</scope>
    <source>
        <strain evidence="1 2">NH11</strain>
    </source>
</reference>
<protein>
    <submittedName>
        <fullName evidence="1">Uncharacterized protein</fullName>
    </submittedName>
</protein>
<dbReference type="Proteomes" id="UP000187735">
    <property type="component" value="Chromosome"/>
</dbReference>
<keyword evidence="2" id="KW-1185">Reference proteome</keyword>
<proteinExistence type="predicted"/>
<dbReference type="AlphaFoldDB" id="A0A1P8WLJ8"/>
<gene>
    <name evidence="1" type="ORF">Fuma_04589</name>
</gene>
<name>A0A1P8WLJ8_9PLAN</name>
<organism evidence="1 2">
    <name type="scientific">Fuerstiella marisgermanici</name>
    <dbReference type="NCBI Taxonomy" id="1891926"/>
    <lineage>
        <taxon>Bacteria</taxon>
        <taxon>Pseudomonadati</taxon>
        <taxon>Planctomycetota</taxon>
        <taxon>Planctomycetia</taxon>
        <taxon>Planctomycetales</taxon>
        <taxon>Planctomycetaceae</taxon>
        <taxon>Fuerstiella</taxon>
    </lineage>
</organism>
<evidence type="ECO:0000313" key="1">
    <source>
        <dbReference type="EMBL" id="APZ94938.1"/>
    </source>
</evidence>